<organism evidence="2 3">
    <name type="scientific">Fluoribacter dumoffii</name>
    <dbReference type="NCBI Taxonomy" id="463"/>
    <lineage>
        <taxon>Bacteria</taxon>
        <taxon>Pseudomonadati</taxon>
        <taxon>Pseudomonadota</taxon>
        <taxon>Gammaproteobacteria</taxon>
        <taxon>Legionellales</taxon>
        <taxon>Legionellaceae</taxon>
        <taxon>Fluoribacter</taxon>
    </lineage>
</organism>
<accession>A0A377GA58</accession>
<evidence type="ECO:0000313" key="2">
    <source>
        <dbReference type="EMBL" id="STO21248.1"/>
    </source>
</evidence>
<proteinExistence type="predicted"/>
<keyword evidence="1" id="KW-1133">Transmembrane helix</keyword>
<protein>
    <submittedName>
        <fullName evidence="2">Uncharacterized protein</fullName>
    </submittedName>
</protein>
<dbReference type="RefSeq" id="WP_010653529.1">
    <property type="nucleotide sequence ID" value="NZ_JAPHOO010000001.1"/>
</dbReference>
<name>A0A377GA58_9GAMM</name>
<keyword evidence="3" id="KW-1185">Reference proteome</keyword>
<feature type="transmembrane region" description="Helical" evidence="1">
    <location>
        <begin position="6"/>
        <end position="22"/>
    </location>
</feature>
<evidence type="ECO:0000313" key="3">
    <source>
        <dbReference type="Proteomes" id="UP000254554"/>
    </source>
</evidence>
<reference evidence="2 3" key="1">
    <citation type="submission" date="2018-06" db="EMBL/GenBank/DDBJ databases">
        <authorList>
            <consortium name="Pathogen Informatics"/>
            <person name="Doyle S."/>
        </authorList>
    </citation>
    <scope>NUCLEOTIDE SEQUENCE [LARGE SCALE GENOMIC DNA]</scope>
    <source>
        <strain evidence="2 3">NCTC11370</strain>
    </source>
</reference>
<gene>
    <name evidence="2" type="ORF">NCTC11370_01313</name>
</gene>
<keyword evidence="1" id="KW-0812">Transmembrane</keyword>
<sequence>MKVNATGIIFILCLIFLSLFVFKGPGEGGNYGVLSAHTGYNPNTGYRNNVKPESILYDDNLNDNTDMYIGVADVL</sequence>
<evidence type="ECO:0000256" key="1">
    <source>
        <dbReference type="SAM" id="Phobius"/>
    </source>
</evidence>
<dbReference type="AlphaFoldDB" id="A0A377GA58"/>
<keyword evidence="1" id="KW-0472">Membrane</keyword>
<dbReference type="GeneID" id="93292104"/>
<dbReference type="Proteomes" id="UP000254554">
    <property type="component" value="Unassembled WGS sequence"/>
</dbReference>
<dbReference type="EMBL" id="UGGT01000001">
    <property type="protein sequence ID" value="STO21248.1"/>
    <property type="molecule type" value="Genomic_DNA"/>
</dbReference>